<evidence type="ECO:0000256" key="1">
    <source>
        <dbReference type="SAM" id="SignalP"/>
    </source>
</evidence>
<protein>
    <submittedName>
        <fullName evidence="3">PKD domain-containing protein</fullName>
    </submittedName>
</protein>
<evidence type="ECO:0000313" key="3">
    <source>
        <dbReference type="EMBL" id="NLR89937.1"/>
    </source>
</evidence>
<keyword evidence="1" id="KW-0732">Signal</keyword>
<evidence type="ECO:0000259" key="2">
    <source>
        <dbReference type="PROSITE" id="PS50093"/>
    </source>
</evidence>
<organism evidence="3 4">
    <name type="scientific">Flammeovirga agarivorans</name>
    <dbReference type="NCBI Taxonomy" id="2726742"/>
    <lineage>
        <taxon>Bacteria</taxon>
        <taxon>Pseudomonadati</taxon>
        <taxon>Bacteroidota</taxon>
        <taxon>Cytophagia</taxon>
        <taxon>Cytophagales</taxon>
        <taxon>Flammeovirgaceae</taxon>
        <taxon>Flammeovirga</taxon>
    </lineage>
</organism>
<reference evidence="3 4" key="1">
    <citation type="submission" date="2020-04" db="EMBL/GenBank/DDBJ databases">
        <title>Flammeovirga sp. SR4, a novel species isolated from seawater.</title>
        <authorList>
            <person name="Wang X."/>
        </authorList>
    </citation>
    <scope>NUCLEOTIDE SEQUENCE [LARGE SCALE GENOMIC DNA]</scope>
    <source>
        <strain evidence="3 4">SR4</strain>
    </source>
</reference>
<feature type="chain" id="PRO_5030713531" evidence="1">
    <location>
        <begin position="25"/>
        <end position="310"/>
    </location>
</feature>
<dbReference type="InterPro" id="IPR013783">
    <property type="entry name" value="Ig-like_fold"/>
</dbReference>
<dbReference type="SUPFAM" id="SSF49299">
    <property type="entry name" value="PKD domain"/>
    <property type="match status" value="1"/>
</dbReference>
<dbReference type="AlphaFoldDB" id="A0A7X8SGZ7"/>
<dbReference type="Proteomes" id="UP000585050">
    <property type="component" value="Unassembled WGS sequence"/>
</dbReference>
<keyword evidence="4" id="KW-1185">Reference proteome</keyword>
<dbReference type="InterPro" id="IPR035986">
    <property type="entry name" value="PKD_dom_sf"/>
</dbReference>
<accession>A0A7X8SGZ7</accession>
<feature type="domain" description="PKD" evidence="2">
    <location>
        <begin position="31"/>
        <end position="94"/>
    </location>
</feature>
<dbReference type="CDD" id="cd00146">
    <property type="entry name" value="PKD"/>
    <property type="match status" value="1"/>
</dbReference>
<dbReference type="InterPro" id="IPR022409">
    <property type="entry name" value="PKD/Chitinase_dom"/>
</dbReference>
<proteinExistence type="predicted"/>
<dbReference type="Pfam" id="PF00801">
    <property type="entry name" value="PKD"/>
    <property type="match status" value="1"/>
</dbReference>
<dbReference type="EMBL" id="JABAIL010000001">
    <property type="protein sequence ID" value="NLR89937.1"/>
    <property type="molecule type" value="Genomic_DNA"/>
</dbReference>
<dbReference type="Gene3D" id="2.60.120.260">
    <property type="entry name" value="Galactose-binding domain-like"/>
    <property type="match status" value="1"/>
</dbReference>
<feature type="signal peptide" evidence="1">
    <location>
        <begin position="1"/>
        <end position="24"/>
    </location>
</feature>
<dbReference type="InterPro" id="IPR000601">
    <property type="entry name" value="PKD_dom"/>
</dbReference>
<dbReference type="SMART" id="SM00089">
    <property type="entry name" value="PKD"/>
    <property type="match status" value="1"/>
</dbReference>
<name>A0A7X8SGZ7_9BACT</name>
<comment type="caution">
    <text evidence="3">The sequence shown here is derived from an EMBL/GenBank/DDBJ whole genome shotgun (WGS) entry which is preliminary data.</text>
</comment>
<gene>
    <name evidence="3" type="ORF">HGP29_01910</name>
</gene>
<dbReference type="PROSITE" id="PS50093">
    <property type="entry name" value="PKD"/>
    <property type="match status" value="1"/>
</dbReference>
<evidence type="ECO:0000313" key="4">
    <source>
        <dbReference type="Proteomes" id="UP000585050"/>
    </source>
</evidence>
<dbReference type="PROSITE" id="PS51257">
    <property type="entry name" value="PROKAR_LIPOPROTEIN"/>
    <property type="match status" value="1"/>
</dbReference>
<sequence>MKTMNYFVKISAYALLLGALSCSSDDTEMEGPMPVANFTYEISEENDGTVTFTSSSENKVTSVWDFGDGSDISQEDHPIHTYLETGTYEVSLTAIGETSSDIMVKQVDVVIEEDNGGFGDNLVTSGDMTDETAWTLRQVWADEGNEILHEFIDETFVFDIPEGNEYSSSFFYQKVSGLEAGKTYQFNAHVKSSGTSSVWFEVHFGNEDPESGAYEGGARVYMSSFGGEGSTCSVDAFDGDINAISQNGCANPDESEKLINADGTFTLTAEELTEDGSIYLVFKVGSGWGTVNFGDEGIALDEVSIKEVLD</sequence>
<dbReference type="Gene3D" id="2.60.40.10">
    <property type="entry name" value="Immunoglobulins"/>
    <property type="match status" value="1"/>
</dbReference>